<comment type="caution">
    <text evidence="1">The sequence shown here is derived from an EMBL/GenBank/DDBJ whole genome shotgun (WGS) entry which is preliminary data.</text>
</comment>
<proteinExistence type="predicted"/>
<gene>
    <name evidence="1" type="ORF">FC093_14125</name>
</gene>
<reference evidence="1 2" key="1">
    <citation type="submission" date="2019-05" db="EMBL/GenBank/DDBJ databases">
        <title>Panacibacter sp. strain 17mud1-8 Genome sequencing and assembly.</title>
        <authorList>
            <person name="Chhetri G."/>
        </authorList>
    </citation>
    <scope>NUCLEOTIDE SEQUENCE [LARGE SCALE GENOMIC DNA]</scope>
    <source>
        <strain evidence="1 2">17mud1-8</strain>
    </source>
</reference>
<sequence length="119" mass="13864">MNWYLVKLVYQIICGDGLHTAQFDEQLRIIEANDDMHALVKAQLLGHREQETFYNNKERLVQWKFIDVSEMNKIDNFFDGAELYSCINEQDNADSYINIVQTKAAYLLAQSSTVCIHKN</sequence>
<dbReference type="Pfam" id="PF14119">
    <property type="entry name" value="DUF4288"/>
    <property type="match status" value="1"/>
</dbReference>
<dbReference type="AlphaFoldDB" id="A0A4U3KXQ6"/>
<keyword evidence="2" id="KW-1185">Reference proteome</keyword>
<evidence type="ECO:0000313" key="1">
    <source>
        <dbReference type="EMBL" id="TKK67431.1"/>
    </source>
</evidence>
<dbReference type="RefSeq" id="WP_137262447.1">
    <property type="nucleotide sequence ID" value="NZ_SZQL01000011.1"/>
</dbReference>
<name>A0A4U3KXQ6_9BACT</name>
<dbReference type="InterPro" id="IPR025630">
    <property type="entry name" value="DUF4288"/>
</dbReference>
<organism evidence="1 2">
    <name type="scientific">Ilyomonas limi</name>
    <dbReference type="NCBI Taxonomy" id="2575867"/>
    <lineage>
        <taxon>Bacteria</taxon>
        <taxon>Pseudomonadati</taxon>
        <taxon>Bacteroidota</taxon>
        <taxon>Chitinophagia</taxon>
        <taxon>Chitinophagales</taxon>
        <taxon>Chitinophagaceae</taxon>
        <taxon>Ilyomonas</taxon>
    </lineage>
</organism>
<protein>
    <submittedName>
        <fullName evidence="1">DUF4288 domain-containing protein</fullName>
    </submittedName>
</protein>
<dbReference type="EMBL" id="SZQL01000011">
    <property type="protein sequence ID" value="TKK67431.1"/>
    <property type="molecule type" value="Genomic_DNA"/>
</dbReference>
<dbReference type="Proteomes" id="UP000305848">
    <property type="component" value="Unassembled WGS sequence"/>
</dbReference>
<accession>A0A4U3KXQ6</accession>
<evidence type="ECO:0000313" key="2">
    <source>
        <dbReference type="Proteomes" id="UP000305848"/>
    </source>
</evidence>
<dbReference type="OrthoDB" id="795527at2"/>